<proteinExistence type="predicted"/>
<accession>A0A0D0VQB5</accession>
<dbReference type="Proteomes" id="UP000032254">
    <property type="component" value="Unassembled WGS sequence"/>
</dbReference>
<comment type="caution">
    <text evidence="2">The sequence shown here is derived from an EMBL/GenBank/DDBJ whole genome shotgun (WGS) entry which is preliminary data.</text>
</comment>
<evidence type="ECO:0000313" key="2">
    <source>
        <dbReference type="EMBL" id="KIR62953.1"/>
    </source>
</evidence>
<name>A0A0D0VQB5_9ACTN</name>
<protein>
    <submittedName>
        <fullName evidence="2">Uncharacterized protein</fullName>
    </submittedName>
</protein>
<dbReference type="PATRIC" id="fig|47853.6.peg.3914"/>
<keyword evidence="3" id="KW-1185">Reference proteome</keyword>
<dbReference type="EMBL" id="JXSX01000002">
    <property type="protein sequence ID" value="KIR62953.1"/>
    <property type="molecule type" value="Genomic_DNA"/>
</dbReference>
<reference evidence="2 3" key="1">
    <citation type="submission" date="2015-01" db="EMBL/GenBank/DDBJ databases">
        <title>Sequencing and annotation of Micromonospora carbonacea strain JXNU-1 genome.</title>
        <authorList>
            <person name="Long Z."/>
            <person name="Huang Y."/>
            <person name="Jiang Y."/>
        </authorList>
    </citation>
    <scope>NUCLEOTIDE SEQUENCE [LARGE SCALE GENOMIC DNA]</scope>
    <source>
        <strain evidence="2 3">JXNU-1</strain>
    </source>
</reference>
<gene>
    <name evidence="2" type="ORF">TK50_18700</name>
</gene>
<organism evidence="2 3">
    <name type="scientific">Micromonospora haikouensis</name>
    <dbReference type="NCBI Taxonomy" id="686309"/>
    <lineage>
        <taxon>Bacteria</taxon>
        <taxon>Bacillati</taxon>
        <taxon>Actinomycetota</taxon>
        <taxon>Actinomycetes</taxon>
        <taxon>Micromonosporales</taxon>
        <taxon>Micromonosporaceae</taxon>
        <taxon>Micromonospora</taxon>
    </lineage>
</organism>
<evidence type="ECO:0000313" key="3">
    <source>
        <dbReference type="Proteomes" id="UP000032254"/>
    </source>
</evidence>
<feature type="region of interest" description="Disordered" evidence="1">
    <location>
        <begin position="106"/>
        <end position="138"/>
    </location>
</feature>
<evidence type="ECO:0000256" key="1">
    <source>
        <dbReference type="SAM" id="MobiDB-lite"/>
    </source>
</evidence>
<sequence>MSREVRDRVRAEQVRQEERLRLIVQQLFDDSGRFVAVYGGPLRQLLVEYVMCVHGLMLSSRTRVRKAQIIKELAIPIATALDPERLRPWYALGNLRALREASRIITSTHSDQRDESEEPTENRLLSSTSRASRHSARQ</sequence>
<dbReference type="AlphaFoldDB" id="A0A0D0VQB5"/>